<dbReference type="GO" id="GO:0009279">
    <property type="term" value="C:cell outer membrane"/>
    <property type="evidence" value="ECO:0007669"/>
    <property type="project" value="UniProtKB-SubCell"/>
</dbReference>
<dbReference type="EMBL" id="CP093310">
    <property type="protein sequence ID" value="UNK04409.2"/>
    <property type="molecule type" value="Genomic_DNA"/>
</dbReference>
<evidence type="ECO:0000256" key="3">
    <source>
        <dbReference type="ARBA" id="ARBA00023237"/>
    </source>
</evidence>
<dbReference type="PROSITE" id="PS01068">
    <property type="entry name" value="OMPA_1"/>
    <property type="match status" value="1"/>
</dbReference>
<dbReference type="SUPFAM" id="SSF103088">
    <property type="entry name" value="OmpA-like"/>
    <property type="match status" value="1"/>
</dbReference>
<dbReference type="InterPro" id="IPR036737">
    <property type="entry name" value="OmpA-like_sf"/>
</dbReference>
<dbReference type="PRINTS" id="PR01021">
    <property type="entry name" value="OMPADOMAIN"/>
</dbReference>
<protein>
    <submittedName>
        <fullName evidence="6">OmpA family protein</fullName>
    </submittedName>
</protein>
<dbReference type="AlphaFoldDB" id="A0AAT9PE26"/>
<dbReference type="RefSeq" id="WP_338411924.1">
    <property type="nucleotide sequence ID" value="NZ_CP093310.2"/>
</dbReference>
<dbReference type="InterPro" id="IPR006665">
    <property type="entry name" value="OmpA-like"/>
</dbReference>
<evidence type="ECO:0000256" key="4">
    <source>
        <dbReference type="PROSITE-ProRule" id="PRU00473"/>
    </source>
</evidence>
<accession>A0AAT9PE26</accession>
<keyword evidence="3" id="KW-0998">Cell outer membrane</keyword>
<name>A0AAT9PE26_9GAMM</name>
<evidence type="ECO:0000313" key="7">
    <source>
        <dbReference type="Proteomes" id="UP000829560"/>
    </source>
</evidence>
<dbReference type="KEGG" id="prae:MN210_08585"/>
<dbReference type="InterPro" id="IPR050330">
    <property type="entry name" value="Bact_OuterMem_StrucFunc"/>
</dbReference>
<evidence type="ECO:0000256" key="2">
    <source>
        <dbReference type="ARBA" id="ARBA00023136"/>
    </source>
</evidence>
<evidence type="ECO:0000259" key="5">
    <source>
        <dbReference type="PROSITE" id="PS51123"/>
    </source>
</evidence>
<keyword evidence="2 4" id="KW-0472">Membrane</keyword>
<dbReference type="InterPro" id="IPR006690">
    <property type="entry name" value="OMPA-like_CS"/>
</dbReference>
<evidence type="ECO:0000313" key="6">
    <source>
        <dbReference type="EMBL" id="UNK04409.2"/>
    </source>
</evidence>
<proteinExistence type="predicted"/>
<feature type="domain" description="OmpA-like" evidence="5">
    <location>
        <begin position="211"/>
        <end position="327"/>
    </location>
</feature>
<reference evidence="6" key="1">
    <citation type="submission" date="2024-03" db="EMBL/GenBank/DDBJ databases">
        <title>Psychrobacter raelis sp. nov. isolated from a dog with peritonitis.</title>
        <authorList>
            <person name="Schiavone A."/>
            <person name="Manzulli V."/>
            <person name="Camarda A."/>
            <person name="Cafiero M.A."/>
            <person name="Vasco I."/>
            <person name="Marino L."/>
            <person name="Pennuzzi G."/>
            <person name="Serrecchia L."/>
            <person name="Galante D."/>
            <person name="Pugliese N."/>
        </authorList>
    </citation>
    <scope>NUCLEOTIDE SEQUENCE</scope>
    <source>
        <strain evidence="6">PraFG1</strain>
    </source>
</reference>
<dbReference type="CDD" id="cd07185">
    <property type="entry name" value="OmpA_C-like"/>
    <property type="match status" value="1"/>
</dbReference>
<dbReference type="PANTHER" id="PTHR30329:SF21">
    <property type="entry name" value="LIPOPROTEIN YIAD-RELATED"/>
    <property type="match status" value="1"/>
</dbReference>
<keyword evidence="7" id="KW-1185">Reference proteome</keyword>
<dbReference type="PROSITE" id="PS51123">
    <property type="entry name" value="OMPA_2"/>
    <property type="match status" value="1"/>
</dbReference>
<comment type="subcellular location">
    <subcellularLocation>
        <location evidence="1">Cell outer membrane</location>
    </subcellularLocation>
</comment>
<dbReference type="Proteomes" id="UP000829560">
    <property type="component" value="Chromosome"/>
</dbReference>
<organism evidence="6 7">
    <name type="scientific">Psychrobacter raelei</name>
    <dbReference type="NCBI Taxonomy" id="2565531"/>
    <lineage>
        <taxon>Bacteria</taxon>
        <taxon>Pseudomonadati</taxon>
        <taxon>Pseudomonadota</taxon>
        <taxon>Gammaproteobacteria</taxon>
        <taxon>Moraxellales</taxon>
        <taxon>Moraxellaceae</taxon>
        <taxon>Psychrobacter</taxon>
    </lineage>
</organism>
<dbReference type="PRINTS" id="PR01023">
    <property type="entry name" value="NAFLGMOTY"/>
</dbReference>
<dbReference type="Pfam" id="PF00691">
    <property type="entry name" value="OmpA"/>
    <property type="match status" value="1"/>
</dbReference>
<dbReference type="PANTHER" id="PTHR30329">
    <property type="entry name" value="STATOR ELEMENT OF FLAGELLAR MOTOR COMPLEX"/>
    <property type="match status" value="1"/>
</dbReference>
<evidence type="ECO:0000256" key="1">
    <source>
        <dbReference type="ARBA" id="ARBA00004442"/>
    </source>
</evidence>
<dbReference type="Gene3D" id="3.30.1330.60">
    <property type="entry name" value="OmpA-like domain"/>
    <property type="match status" value="1"/>
</dbReference>
<gene>
    <name evidence="6" type="ORF">MN210_08585</name>
</gene>
<dbReference type="InterPro" id="IPR006664">
    <property type="entry name" value="OMP_bac"/>
</dbReference>
<sequence>MNLNPLILSSLFAAITLSGCQTFPNFNSHDTTSAVNSANNSSSRYINNVHWEKKGDLFSVPNNSDLSRYQSRIVVFRQADDVVNLREDYQGSINIGIDDRFQTSLQPGQYSQSIVCTGRHNLSTEITRSKTNYLNNTASVETLQPKKTYYYQVIIDQRTSLPIAQPIDDATAISMLQNLPEQTHQISRVVQNNCQPVAQPAPTPTDISPEPIVVNQPIKLDVLFDFDSANIRSSYSQKIEAVVDFMRQHPEVTAVLEGHTDSKGNAAYNQRLSEQRAQAVKDKMVNQYGISSQRLMAQGYGESRPVATNDTEQGRQENRRVVAIISQ</sequence>